<keyword evidence="4" id="KW-0808">Transferase</keyword>
<evidence type="ECO:0000259" key="14">
    <source>
        <dbReference type="SMART" id="SM00829"/>
    </source>
</evidence>
<dbReference type="UniPathway" id="UPA00094"/>
<dbReference type="SMART" id="SM00829">
    <property type="entry name" value="PKS_ER"/>
    <property type="match status" value="1"/>
</dbReference>
<evidence type="ECO:0000256" key="10">
    <source>
        <dbReference type="ARBA" id="ARBA00023268"/>
    </source>
</evidence>
<dbReference type="InterPro" id="IPR057326">
    <property type="entry name" value="KR_dom"/>
</dbReference>
<dbReference type="Gene3D" id="3.40.50.150">
    <property type="entry name" value="Vaccinia Virus protein VP39"/>
    <property type="match status" value="1"/>
</dbReference>
<protein>
    <submittedName>
        <fullName evidence="15">Oxidoreductase</fullName>
    </submittedName>
</protein>
<keyword evidence="10" id="KW-0511">Multifunctional enzyme</keyword>
<dbReference type="EMBL" id="ADBV01000924">
    <property type="protein sequence ID" value="EJW85964.1"/>
    <property type="molecule type" value="Genomic_DNA"/>
</dbReference>
<dbReference type="Gene3D" id="3.40.50.720">
    <property type="entry name" value="NAD(P)-binding Rossmann-like Domain"/>
    <property type="match status" value="1"/>
</dbReference>
<evidence type="ECO:0000256" key="2">
    <source>
        <dbReference type="ARBA" id="ARBA00022516"/>
    </source>
</evidence>
<feature type="domain" description="Malonyl-CoA:ACP transacylase (MAT)" evidence="13">
    <location>
        <begin position="68"/>
        <end position="348"/>
    </location>
</feature>
<feature type="domain" description="Polyketide/metazoan fatty acid synthase-like dehydratase" evidence="12">
    <location>
        <begin position="390"/>
        <end position="546"/>
    </location>
</feature>
<keyword evidence="7" id="KW-0560">Oxidoreductase</keyword>
<dbReference type="Gene3D" id="3.30.70.3290">
    <property type="match status" value="1"/>
</dbReference>
<accession>J9FF33</accession>
<dbReference type="InterPro" id="IPR042104">
    <property type="entry name" value="PKS_dehydratase_sf"/>
</dbReference>
<dbReference type="GO" id="GO:0006633">
    <property type="term" value="P:fatty acid biosynthetic process"/>
    <property type="evidence" value="ECO:0007669"/>
    <property type="project" value="UniProtKB-UniPathway"/>
</dbReference>
<evidence type="ECO:0000256" key="8">
    <source>
        <dbReference type="ARBA" id="ARBA00023098"/>
    </source>
</evidence>
<dbReference type="GO" id="GO:0004312">
    <property type="term" value="F:fatty acid synthase activity"/>
    <property type="evidence" value="ECO:0007669"/>
    <property type="project" value="TreeGrafter"/>
</dbReference>
<dbReference type="FunFam" id="3.40.50.720:FF:000209">
    <property type="entry name" value="Polyketide synthase Pks12"/>
    <property type="match status" value="1"/>
</dbReference>
<dbReference type="SUPFAM" id="SSF55048">
    <property type="entry name" value="Probable ACP-binding domain of malonyl-CoA ACP transacylase"/>
    <property type="match status" value="1"/>
</dbReference>
<dbReference type="CDD" id="cd05195">
    <property type="entry name" value="enoyl_red"/>
    <property type="match status" value="1"/>
</dbReference>
<evidence type="ECO:0000313" key="16">
    <source>
        <dbReference type="Proteomes" id="UP000004810"/>
    </source>
</evidence>
<dbReference type="Gene3D" id="3.90.180.10">
    <property type="entry name" value="Medium-chain alcohol dehydrogenases, catalytic domain"/>
    <property type="match status" value="1"/>
</dbReference>
<keyword evidence="5" id="KW-0276">Fatty acid metabolism</keyword>
<dbReference type="PANTHER" id="PTHR43775:SF7">
    <property type="entry name" value="FATTY ACID SYNTHASE"/>
    <property type="match status" value="1"/>
</dbReference>
<dbReference type="SMART" id="SM00827">
    <property type="entry name" value="PKS_AT"/>
    <property type="match status" value="1"/>
</dbReference>
<dbReference type="InterPro" id="IPR016035">
    <property type="entry name" value="Acyl_Trfase/lysoPLipase"/>
</dbReference>
<dbReference type="FunFam" id="3.90.180.10:FF:000015">
    <property type="entry name" value="Fatty acid synthase"/>
    <property type="match status" value="1"/>
</dbReference>
<dbReference type="InterPro" id="IPR001227">
    <property type="entry name" value="Ac_transferase_dom_sf"/>
</dbReference>
<dbReference type="Pfam" id="PF13602">
    <property type="entry name" value="ADH_zinc_N_2"/>
    <property type="match status" value="1"/>
</dbReference>
<keyword evidence="1" id="KW-0596">Phosphopantetheine</keyword>
<dbReference type="InterPro" id="IPR014043">
    <property type="entry name" value="Acyl_transferase_dom"/>
</dbReference>
<evidence type="ECO:0000256" key="7">
    <source>
        <dbReference type="ARBA" id="ARBA00023002"/>
    </source>
</evidence>
<dbReference type="SMART" id="SM00826">
    <property type="entry name" value="PKS_DH"/>
    <property type="match status" value="1"/>
</dbReference>
<evidence type="ECO:0000256" key="1">
    <source>
        <dbReference type="ARBA" id="ARBA00022450"/>
    </source>
</evidence>
<dbReference type="Pfam" id="PF00698">
    <property type="entry name" value="Acyl_transf_1"/>
    <property type="match status" value="1"/>
</dbReference>
<dbReference type="SUPFAM" id="SSF50129">
    <property type="entry name" value="GroES-like"/>
    <property type="match status" value="1"/>
</dbReference>
<comment type="caution">
    <text evidence="15">The sequence shown here is derived from an EMBL/GenBank/DDBJ whole genome shotgun (WGS) entry which is preliminary data.</text>
</comment>
<dbReference type="SUPFAM" id="SSF53335">
    <property type="entry name" value="S-adenosyl-L-methionine-dependent methyltransferases"/>
    <property type="match status" value="1"/>
</dbReference>
<organism evidence="15 16">
    <name type="scientific">Wuchereria bancrofti</name>
    <dbReference type="NCBI Taxonomy" id="6293"/>
    <lineage>
        <taxon>Eukaryota</taxon>
        <taxon>Metazoa</taxon>
        <taxon>Ecdysozoa</taxon>
        <taxon>Nematoda</taxon>
        <taxon>Chromadorea</taxon>
        <taxon>Rhabditida</taxon>
        <taxon>Spirurina</taxon>
        <taxon>Spiruromorpha</taxon>
        <taxon>Filarioidea</taxon>
        <taxon>Onchocercidae</taxon>
        <taxon>Wuchereria</taxon>
    </lineage>
</organism>
<dbReference type="SMART" id="SM00822">
    <property type="entry name" value="PKS_KR"/>
    <property type="match status" value="1"/>
</dbReference>
<feature type="domain" description="Enoyl reductase (ER)" evidence="14">
    <location>
        <begin position="1127"/>
        <end position="1448"/>
    </location>
</feature>
<evidence type="ECO:0000259" key="11">
    <source>
        <dbReference type="SMART" id="SM00822"/>
    </source>
</evidence>
<dbReference type="InterPro" id="IPR029063">
    <property type="entry name" value="SAM-dependent_MTases_sf"/>
</dbReference>
<evidence type="ECO:0000256" key="4">
    <source>
        <dbReference type="ARBA" id="ARBA00022679"/>
    </source>
</evidence>
<dbReference type="Pfam" id="PF21149">
    <property type="entry name" value="FAS_pseudo-KR"/>
    <property type="match status" value="1"/>
</dbReference>
<dbReference type="InterPro" id="IPR050091">
    <property type="entry name" value="PKS_NRPS_Biosynth_Enz"/>
</dbReference>
<gene>
    <name evidence="15" type="ORF">WUBG_03125</name>
</gene>
<dbReference type="InterPro" id="IPR016036">
    <property type="entry name" value="Malonyl_transacylase_ACP-bd"/>
</dbReference>
<keyword evidence="8" id="KW-0443">Lipid metabolism</keyword>
<dbReference type="Proteomes" id="UP000004810">
    <property type="component" value="Unassembled WGS sequence"/>
</dbReference>
<keyword evidence="9" id="KW-0275">Fatty acid biosynthesis</keyword>
<proteinExistence type="predicted"/>
<evidence type="ECO:0000313" key="15">
    <source>
        <dbReference type="EMBL" id="EJW85964.1"/>
    </source>
</evidence>
<dbReference type="InterPro" id="IPR020843">
    <property type="entry name" value="ER"/>
</dbReference>
<sequence length="1729" mass="194279">MKIIPYSGRTAEAVNNIFDSKDTPYRGYVIINRDKIPHPPDAKKDPELPPLRDVQKIMITEPKQIYFIYSGMGSQWAGMVRQLMSIPAFDESLRSSSDAVVDFGVNVYEMLQSDDPSFYKNNTLNCMLAITAIQIALTDVLFLLGVTPDGIIGHSTGEMCCGYADGGLTREQTMHLAYHRGHTIMNANIKGGMAAVGLSWEEAGKRCPEGVIPACHNAADSVTISGDAEKIKEFVEELKKEDIFGKLVDSSGIPFHSPAMLKVKDKMLKAMRTSVPNPKPRSSRWISTSIPESNWENELAQMCSADYHTNNAVSPVLFYEALQKIPANAVTIEIAPHCLMHSVLRRSLQKTCTNVGLINMKEKDRELESFLQALGKIYQTGITIHIEALYPAIQYPVPIAAGGRQLPASYCYTVDPFASDSKETFLLDHIIDGRVLYPFTGHMVLAWKTIAKLNGVDFLKTPVILEEIRVYSATIVTKPIRLDVIVTPGNGYFEILDGDQLAASGYIRIVDEDTSEIAERIELDTEDAYKEFLLRGYEYGQAFRGIYRACNSGERGMLYWTGNWVTFLDSLLQTALLAERADSLRLPTRVRYLRIDPVKHMEHIQERDGIQVIELRNDVATNGCIAGGVECCDLTAHTVARRLQSSGQLYYEKIYFTKHFDMKAFDEFPQIREELNAYRDFLRSLLANGLAKWEVNGCLKELTNGALLSDAVRKFTKFMNPVSEAEHKRWLDDSQSPVATVFDEIFTIEIGNNPKDFENKVAEKMQSMLKIFNVDRLWSAAIVHDRILKTIQDTCIENSTGHNCKACALEFNSTEQLKFCVDAVNSHPLLEVEWLCVGPKVDDMDESTLVQLGVKKITAVLDDKQFVPAAEIKNCDIIILDKILSQKKDVVRYLSRCKEMLRDDGFIILVETTSDYEIALAIQGLSAETISISDSGRIYGAYFTHDQLLKLFEECEFCLCNYQSDPSMMTTMYAIRKIPSQPREPIVIDVDDIKEFTWIEPLQKAIEERLNEPDYKTIWLTSTTVRNNGLLGLALCFKQNCRFSEENLKSNRFRTLIDMSVKKENRTGPAQIGMENESVKQLVKLDLHANNYRDGVWGSMRHLVVKEDEMHLYKDVEHAFINTLIRGDVSSLTWFESPNQFFEDTCQKNPSIELCNVYYSAINFRDVMLAYGRLPPDAIPGQFADRECLLGMEFSGRLKDGTRLMGILPAQALATSVIVNREYAWTVPDNWSLTDAATVPVVYTTAYYALVMRGRIRRGDKVLIHGGSGGVGQAAISVALSRGCEVFTTVGNAEKKTFLQKRFPQLKDRHFANSRNSDFELHIRHQTRGRGVDVVLNSLAQHMLQASIRCLAQNGRFLEIGKVDLSQNSPLGMAVFLKNITFHGILLDAVMDPSVGKKEDWQEVARLVQDGIKSGIVQPLSYTTFSSEKAEEAFRFMSSGKHIGKVLMEIRREEPERVCVPSPIKVRAICRTLCHPNHVYLITGGLGGFGLELSQWLINRGAKKLVLTSRMGIRTGYQARCVHFWRRTGISVLVSTLNIAHLSDAHELISQCKALGPIGGVFHLAMVLRDCLFENQNVQNFKDAAEAKYWGTLNLDAATRNACGKELRWFVAFSSITSGRGNAGQTNYGWSNCTMERIIEHRREDGFPGIAIQWGAIGDVGVILENMGDNNTVVGGTLPQRMPSCLAALDLFLSWNHPIVARFSLDPFLHKLIMYSTQCLFLSEFKLKV</sequence>
<dbReference type="InterPro" id="IPR013968">
    <property type="entry name" value="PKS_KR"/>
</dbReference>
<dbReference type="SUPFAM" id="SSF51735">
    <property type="entry name" value="NAD(P)-binding Rossmann-fold domains"/>
    <property type="match status" value="2"/>
</dbReference>
<dbReference type="Pfam" id="PF08659">
    <property type="entry name" value="KR"/>
    <property type="match status" value="1"/>
</dbReference>
<evidence type="ECO:0000259" key="13">
    <source>
        <dbReference type="SMART" id="SM00827"/>
    </source>
</evidence>
<dbReference type="InterPro" id="IPR036291">
    <property type="entry name" value="NAD(P)-bd_dom_sf"/>
</dbReference>
<reference evidence="16" key="1">
    <citation type="submission" date="2012-08" db="EMBL/GenBank/DDBJ databases">
        <title>The Genome Sequence of Wuchereria bancrofti.</title>
        <authorList>
            <person name="Nutman T.B."/>
            <person name="Fink D.L."/>
            <person name="Russ C."/>
            <person name="Young S."/>
            <person name="Zeng Q."/>
            <person name="Koehrsen M."/>
            <person name="Alvarado L."/>
            <person name="Berlin A."/>
            <person name="Chapman S.B."/>
            <person name="Chen Z."/>
            <person name="Freedman E."/>
            <person name="Gellesch M."/>
            <person name="Goldberg J."/>
            <person name="Griggs A."/>
            <person name="Gujja S."/>
            <person name="Heilman E.R."/>
            <person name="Heiman D."/>
            <person name="Hepburn T."/>
            <person name="Howarth C."/>
            <person name="Jen D."/>
            <person name="Larson L."/>
            <person name="Lewis B."/>
            <person name="Mehta T."/>
            <person name="Park D."/>
            <person name="Pearson M."/>
            <person name="Roberts A."/>
            <person name="Saif S."/>
            <person name="Shea T."/>
            <person name="Shenoy N."/>
            <person name="Sisk P."/>
            <person name="Stolte C."/>
            <person name="Sykes S."/>
            <person name="Walk T."/>
            <person name="White J."/>
            <person name="Yandava C."/>
            <person name="Haas B."/>
            <person name="Henn M.R."/>
            <person name="Nusbaum C."/>
            <person name="Birren B."/>
        </authorList>
    </citation>
    <scope>NUCLEOTIDE SEQUENCE [LARGE SCALE GENOMIC DNA]</scope>
    <source>
        <strain evidence="16">NA</strain>
    </source>
</reference>
<evidence type="ECO:0000256" key="3">
    <source>
        <dbReference type="ARBA" id="ARBA00022553"/>
    </source>
</evidence>
<dbReference type="Gene3D" id="3.10.129.110">
    <property type="entry name" value="Polyketide synthase dehydratase"/>
    <property type="match status" value="1"/>
</dbReference>
<dbReference type="CDD" id="cd08954">
    <property type="entry name" value="KR_1_FAS_SDR_x"/>
    <property type="match status" value="1"/>
</dbReference>
<dbReference type="SUPFAM" id="SSF52151">
    <property type="entry name" value="FabD/lysophospholipase-like"/>
    <property type="match status" value="1"/>
</dbReference>
<evidence type="ECO:0000256" key="5">
    <source>
        <dbReference type="ARBA" id="ARBA00022832"/>
    </source>
</evidence>
<feature type="domain" description="Ketoreductase" evidence="11">
    <location>
        <begin position="1478"/>
        <end position="1660"/>
    </location>
</feature>
<evidence type="ECO:0000256" key="9">
    <source>
        <dbReference type="ARBA" id="ARBA00023160"/>
    </source>
</evidence>
<keyword evidence="3" id="KW-0597">Phosphoprotein</keyword>
<name>J9FF33_WUCBA</name>
<dbReference type="InterPro" id="IPR020807">
    <property type="entry name" value="PKS_DH"/>
</dbReference>
<dbReference type="PANTHER" id="PTHR43775">
    <property type="entry name" value="FATTY ACID SYNTHASE"/>
    <property type="match status" value="1"/>
</dbReference>
<dbReference type="InterPro" id="IPR011032">
    <property type="entry name" value="GroES-like_sf"/>
</dbReference>
<evidence type="ECO:0000259" key="12">
    <source>
        <dbReference type="SMART" id="SM00826"/>
    </source>
</evidence>
<dbReference type="Gene3D" id="3.40.366.10">
    <property type="entry name" value="Malonyl-Coenzyme A Acyl Carrier Protein, domain 2"/>
    <property type="match status" value="1"/>
</dbReference>
<keyword evidence="2" id="KW-0444">Lipid biosynthesis</keyword>
<dbReference type="GO" id="GO:0016491">
    <property type="term" value="F:oxidoreductase activity"/>
    <property type="evidence" value="ECO:0007669"/>
    <property type="project" value="UniProtKB-KW"/>
</dbReference>
<evidence type="ECO:0000256" key="6">
    <source>
        <dbReference type="ARBA" id="ARBA00022857"/>
    </source>
</evidence>
<dbReference type="InterPro" id="IPR049391">
    <property type="entry name" value="FAS_pseudo-KR"/>
</dbReference>
<keyword evidence="6" id="KW-0521">NADP</keyword>